<feature type="region of interest" description="Disordered" evidence="4">
    <location>
        <begin position="678"/>
        <end position="722"/>
    </location>
</feature>
<accession>A0A6P4XB09</accession>
<dbReference type="SUPFAM" id="SSF50044">
    <property type="entry name" value="SH3-domain"/>
    <property type="match status" value="2"/>
</dbReference>
<evidence type="ECO:0000313" key="6">
    <source>
        <dbReference type="Proteomes" id="UP000515135"/>
    </source>
</evidence>
<proteinExistence type="predicted"/>
<evidence type="ECO:0000256" key="2">
    <source>
        <dbReference type="ARBA" id="ARBA00022999"/>
    </source>
</evidence>
<feature type="compositionally biased region" description="Polar residues" evidence="4">
    <location>
        <begin position="681"/>
        <end position="690"/>
    </location>
</feature>
<dbReference type="InterPro" id="IPR043539">
    <property type="entry name" value="Grb2-like"/>
</dbReference>
<gene>
    <name evidence="7" type="primary">LOC109461692</name>
</gene>
<dbReference type="Gene3D" id="2.30.30.40">
    <property type="entry name" value="SH3 Domains"/>
    <property type="match status" value="2"/>
</dbReference>
<dbReference type="SMART" id="SM00326">
    <property type="entry name" value="SH3"/>
    <property type="match status" value="2"/>
</dbReference>
<dbReference type="PANTHER" id="PTHR46037">
    <property type="entry name" value="PROTEIN ENHANCER OF SEVENLESS 2B"/>
    <property type="match status" value="1"/>
</dbReference>
<evidence type="ECO:0000259" key="5">
    <source>
        <dbReference type="PROSITE" id="PS50002"/>
    </source>
</evidence>
<reference evidence="7" key="1">
    <citation type="submission" date="2025-08" db="UniProtKB">
        <authorList>
            <consortium name="RefSeq"/>
        </authorList>
    </citation>
    <scope>IDENTIFICATION</scope>
    <source>
        <tissue evidence="7">Gonad</tissue>
    </source>
</reference>
<dbReference type="KEGG" id="bbel:109461692"/>
<feature type="region of interest" description="Disordered" evidence="4">
    <location>
        <begin position="740"/>
        <end position="761"/>
    </location>
</feature>
<feature type="compositionally biased region" description="Polar residues" evidence="4">
    <location>
        <begin position="711"/>
        <end position="722"/>
    </location>
</feature>
<dbReference type="GeneID" id="109461692"/>
<evidence type="ECO:0000256" key="1">
    <source>
        <dbReference type="ARBA" id="ARBA00022443"/>
    </source>
</evidence>
<feature type="compositionally biased region" description="Low complexity" evidence="4">
    <location>
        <begin position="374"/>
        <end position="385"/>
    </location>
</feature>
<feature type="compositionally biased region" description="Low complexity" evidence="4">
    <location>
        <begin position="333"/>
        <end position="349"/>
    </location>
</feature>
<dbReference type="InterPro" id="IPR001452">
    <property type="entry name" value="SH3_domain"/>
</dbReference>
<feature type="region of interest" description="Disordered" evidence="4">
    <location>
        <begin position="115"/>
        <end position="135"/>
    </location>
</feature>
<feature type="region of interest" description="Disordered" evidence="4">
    <location>
        <begin position="612"/>
        <end position="640"/>
    </location>
</feature>
<organism evidence="6 7">
    <name type="scientific">Branchiostoma belcheri</name>
    <name type="common">Amphioxus</name>
    <dbReference type="NCBI Taxonomy" id="7741"/>
    <lineage>
        <taxon>Eukaryota</taxon>
        <taxon>Metazoa</taxon>
        <taxon>Chordata</taxon>
        <taxon>Cephalochordata</taxon>
        <taxon>Leptocardii</taxon>
        <taxon>Amphioxiformes</taxon>
        <taxon>Branchiostomatidae</taxon>
        <taxon>Branchiostoma</taxon>
    </lineage>
</organism>
<keyword evidence="6" id="KW-1185">Reference proteome</keyword>
<feature type="region of interest" description="Disordered" evidence="4">
    <location>
        <begin position="222"/>
        <end position="250"/>
    </location>
</feature>
<feature type="region of interest" description="Disordered" evidence="4">
    <location>
        <begin position="327"/>
        <end position="464"/>
    </location>
</feature>
<keyword evidence="2" id="KW-0727">SH2 domain</keyword>
<feature type="compositionally biased region" description="Low complexity" evidence="4">
    <location>
        <begin position="612"/>
        <end position="630"/>
    </location>
</feature>
<protein>
    <submittedName>
        <fullName evidence="7">Uncharacterized protein LOC109461692</fullName>
    </submittedName>
</protein>
<feature type="compositionally biased region" description="Pro residues" evidence="4">
    <location>
        <begin position="747"/>
        <end position="757"/>
    </location>
</feature>
<dbReference type="InterPro" id="IPR036028">
    <property type="entry name" value="SH3-like_dom_sf"/>
</dbReference>
<feature type="domain" description="SH3" evidence="5">
    <location>
        <begin position="770"/>
        <end position="830"/>
    </location>
</feature>
<name>A0A6P4XB09_BRABE</name>
<feature type="domain" description="SH3" evidence="5">
    <location>
        <begin position="1012"/>
        <end position="1075"/>
    </location>
</feature>
<dbReference type="AlphaFoldDB" id="A0A6P4XB09"/>
<evidence type="ECO:0000313" key="7">
    <source>
        <dbReference type="RefSeq" id="XP_019613635.1"/>
    </source>
</evidence>
<dbReference type="Pfam" id="PF00018">
    <property type="entry name" value="SH3_1"/>
    <property type="match status" value="1"/>
</dbReference>
<dbReference type="PROSITE" id="PS50002">
    <property type="entry name" value="SH3"/>
    <property type="match status" value="2"/>
</dbReference>
<keyword evidence="1 3" id="KW-0728">SH3 domain</keyword>
<evidence type="ECO:0000256" key="3">
    <source>
        <dbReference type="PROSITE-ProRule" id="PRU00192"/>
    </source>
</evidence>
<sequence>MAFFCPIRLRPNQRKPGYNNKKYGSVKGRMDAIGAKLHGNAHLLSNAEYHDEVIRTLEVGLRCPADGGQRPEFRHSGSSLTFERKGSSYIVHPIQDEPPNDRLSQERVDLLMSRPLDSNKENRGPNSVIGQGKDRPKVLPTERKLTYGTGPEVVRDRSSYLQMLEDLIEEGPGCVQSRDRGAVWHKQKGNRLFTEEELGRRVGESPSKPNRLSYAMMLEGQEERHHAPQPGTAGRDRVPSRSSPLTEEQLQRLRTLRRDRNSYLIMVDGLLDESRRSSVATSQRWSIATCSEDLQELRLGSDTHYGLDYNKGNPGNRRNKLYDINARRGRADGGPSSSTSPESSTGNEGSKADIRRQRPRRKVSTNSNRGIKKSSSSSSTSTASTVFLDDKQVTPPSGHTKSAAGGIGHRIVVPPSEQAQSQTVPEKPQDKASVSSSGQAAGDGMEDMATATPSDGSRLGERRGSISSISSAVAVVRSIQLLSPSEQGSESLLQGNNSKANCFLQENDSKANSLPQGNDSKVNSFLQACDSKTNSFLQTDLPPPSPFRDTPDIVQQACQNSLRAAPANNSLGSTEKHLGITSLVNNIQQENSETATDVSSFIMDVMNNSGLSNSSVGSTTATGGASTNNSPDKTTSKPSLWRPYLAGSQERSKVSKPPLSDVTNLLWSNVLLRATLGASGGSTNEQQGRASTSSSGQSSDMLRELTGPSGVMSNQTSGTSIQSCSTTSLAQYSLLTLTQGQVRSPTDPSPVIPPAPHTTPDLQVAEFPKQPIGQATVMFDFMAVEENDLSVMRGETVTLLNTDDTDWVFAWTDDGAEGFIPRNFCSPCAAQTTGGNISETSSLQITMATRDATFLTSETQDDSWAVDTIYEEEEEELGEGRDAMATVSVEIQKLIASALEETDQMASQGGSRKVTHPISATPHLGTAGLATTRAAVSMGTSSIMETTNHTSFLSSIDLLDLTQDDPLHCYQPTNEGAADSSSLPATVADETADSVATSESAWPDEDLRALVKQTHKFLVLYDFAAQAVDEVTVSAGELVYVNADKQQEDDWLWVYVPSSGDSGYIPQAFTRPILVFDLK</sequence>
<dbReference type="RefSeq" id="XP_019613635.1">
    <property type="nucleotide sequence ID" value="XM_019758076.1"/>
</dbReference>
<dbReference type="CDD" id="cd00174">
    <property type="entry name" value="SH3"/>
    <property type="match status" value="1"/>
</dbReference>
<dbReference type="OrthoDB" id="9991832at2759"/>
<evidence type="ECO:0000256" key="4">
    <source>
        <dbReference type="SAM" id="MobiDB-lite"/>
    </source>
</evidence>
<dbReference type="Proteomes" id="UP000515135">
    <property type="component" value="Unplaced"/>
</dbReference>